<feature type="transmembrane region" description="Helical" evidence="7">
    <location>
        <begin position="384"/>
        <end position="404"/>
    </location>
</feature>
<keyword evidence="3" id="KW-1003">Cell membrane</keyword>
<evidence type="ECO:0000256" key="2">
    <source>
        <dbReference type="ARBA" id="ARBA00022448"/>
    </source>
</evidence>
<evidence type="ECO:0000256" key="7">
    <source>
        <dbReference type="SAM" id="Phobius"/>
    </source>
</evidence>
<keyword evidence="10" id="KW-1185">Reference proteome</keyword>
<dbReference type="EMBL" id="JBFALK010000016">
    <property type="protein sequence ID" value="MEV0972309.1"/>
    <property type="molecule type" value="Genomic_DNA"/>
</dbReference>
<dbReference type="RefSeq" id="WP_358137331.1">
    <property type="nucleotide sequence ID" value="NZ_JBFALK010000016.1"/>
</dbReference>
<feature type="domain" description="Major facilitator superfamily (MFS) profile" evidence="8">
    <location>
        <begin position="221"/>
        <end position="438"/>
    </location>
</feature>
<dbReference type="Gene3D" id="1.20.1250.20">
    <property type="entry name" value="MFS general substrate transporter like domains"/>
    <property type="match status" value="1"/>
</dbReference>
<dbReference type="InterPro" id="IPR036259">
    <property type="entry name" value="MFS_trans_sf"/>
</dbReference>
<feature type="transmembrane region" description="Helical" evidence="7">
    <location>
        <begin position="58"/>
        <end position="74"/>
    </location>
</feature>
<keyword evidence="4 7" id="KW-0812">Transmembrane</keyword>
<accession>A0ABV3GKZ5</accession>
<evidence type="ECO:0000256" key="1">
    <source>
        <dbReference type="ARBA" id="ARBA00004651"/>
    </source>
</evidence>
<feature type="transmembrane region" description="Helical" evidence="7">
    <location>
        <begin position="316"/>
        <end position="338"/>
    </location>
</feature>
<feature type="transmembrane region" description="Helical" evidence="7">
    <location>
        <begin position="263"/>
        <end position="281"/>
    </location>
</feature>
<keyword evidence="6 7" id="KW-0472">Membrane</keyword>
<evidence type="ECO:0000256" key="3">
    <source>
        <dbReference type="ARBA" id="ARBA00022475"/>
    </source>
</evidence>
<dbReference type="Proteomes" id="UP001551675">
    <property type="component" value="Unassembled WGS sequence"/>
</dbReference>
<evidence type="ECO:0000256" key="6">
    <source>
        <dbReference type="ARBA" id="ARBA00023136"/>
    </source>
</evidence>
<gene>
    <name evidence="9" type="ORF">AB0I59_27225</name>
</gene>
<feature type="transmembrane region" description="Helical" evidence="7">
    <location>
        <begin position="293"/>
        <end position="310"/>
    </location>
</feature>
<feature type="transmembrane region" description="Helical" evidence="7">
    <location>
        <begin position="237"/>
        <end position="257"/>
    </location>
</feature>
<evidence type="ECO:0000256" key="4">
    <source>
        <dbReference type="ARBA" id="ARBA00022692"/>
    </source>
</evidence>
<dbReference type="CDD" id="cd06173">
    <property type="entry name" value="MFS_MefA_like"/>
    <property type="match status" value="1"/>
</dbReference>
<evidence type="ECO:0000259" key="8">
    <source>
        <dbReference type="PROSITE" id="PS50850"/>
    </source>
</evidence>
<dbReference type="PROSITE" id="PS50850">
    <property type="entry name" value="MFS"/>
    <property type="match status" value="1"/>
</dbReference>
<feature type="transmembrane region" description="Helical" evidence="7">
    <location>
        <begin position="95"/>
        <end position="125"/>
    </location>
</feature>
<name>A0ABV3GKZ5_MICGL</name>
<proteinExistence type="predicted"/>
<dbReference type="PANTHER" id="PTHR23513">
    <property type="entry name" value="INTEGRAL MEMBRANE EFFLUX PROTEIN-RELATED"/>
    <property type="match status" value="1"/>
</dbReference>
<sequence length="438" mass="46423">MSEVVKTPGALRDPEFLKFWIGETVSLMGAELTRFALPLVAVLSLSASAFEVGVVNAMRYGPIVVVSLFAGAWLDRRRRRPVLIASNLGRALFIALVPIAALSGFLSIWLLCVVAVAIGTLTVIFDVGSLSFVPNVVDRSQLADANGRLQTSFSLAMIAGPSLGGLLVGLLTAPVTLTVNAVSYLFSVVMIRSMRVTEPEPEPPAENVTLRDRIAEGLRAVYGSAVLRNLLTQSATFNLAQNAMFTVFVVYTVRTVGLSAKQLGLVLGIGAFGSLVGALTANRVTRSLGLGRTLRAATFTAALAPLLILTARGDGIASVAVLTVAHALAGYMLVIYNVNTVTLRQVVTPNRLLGRMNASYRMVLFGTIPLGALLGGALGQYLGLRPAMVITVVLLTTPIVWTFFSPVFRLPEMPTGPVDDIAAFTEPRPETEPDTASA</sequence>
<evidence type="ECO:0000313" key="10">
    <source>
        <dbReference type="Proteomes" id="UP001551675"/>
    </source>
</evidence>
<feature type="transmembrane region" description="Helical" evidence="7">
    <location>
        <begin position="163"/>
        <end position="186"/>
    </location>
</feature>
<comment type="caution">
    <text evidence="9">The sequence shown here is derived from an EMBL/GenBank/DDBJ whole genome shotgun (WGS) entry which is preliminary data.</text>
</comment>
<dbReference type="InterPro" id="IPR020846">
    <property type="entry name" value="MFS_dom"/>
</dbReference>
<dbReference type="PANTHER" id="PTHR23513:SF6">
    <property type="entry name" value="MAJOR FACILITATOR SUPERFAMILY ASSOCIATED DOMAIN-CONTAINING PROTEIN"/>
    <property type="match status" value="1"/>
</dbReference>
<protein>
    <submittedName>
        <fullName evidence="9">MFS transporter</fullName>
    </submittedName>
</protein>
<reference evidence="9 10" key="1">
    <citation type="submission" date="2024-06" db="EMBL/GenBank/DDBJ databases">
        <title>The Natural Products Discovery Center: Release of the First 8490 Sequenced Strains for Exploring Actinobacteria Biosynthetic Diversity.</title>
        <authorList>
            <person name="Kalkreuter E."/>
            <person name="Kautsar S.A."/>
            <person name="Yang D."/>
            <person name="Bader C.D."/>
            <person name="Teijaro C.N."/>
            <person name="Fluegel L."/>
            <person name="Davis C.M."/>
            <person name="Simpson J.R."/>
            <person name="Lauterbach L."/>
            <person name="Steele A.D."/>
            <person name="Gui C."/>
            <person name="Meng S."/>
            <person name="Li G."/>
            <person name="Viehrig K."/>
            <person name="Ye F."/>
            <person name="Su P."/>
            <person name="Kiefer A.F."/>
            <person name="Nichols A."/>
            <person name="Cepeda A.J."/>
            <person name="Yan W."/>
            <person name="Fan B."/>
            <person name="Jiang Y."/>
            <person name="Adhikari A."/>
            <person name="Zheng C.-J."/>
            <person name="Schuster L."/>
            <person name="Cowan T.M."/>
            <person name="Smanski M.J."/>
            <person name="Chevrette M.G."/>
            <person name="De Carvalho L.P.S."/>
            <person name="Shen B."/>
        </authorList>
    </citation>
    <scope>NUCLEOTIDE SEQUENCE [LARGE SCALE GENOMIC DNA]</scope>
    <source>
        <strain evidence="9 10">NPDC050100</strain>
    </source>
</reference>
<dbReference type="Pfam" id="PF05977">
    <property type="entry name" value="MFS_3"/>
    <property type="match status" value="1"/>
</dbReference>
<feature type="transmembrane region" description="Helical" evidence="7">
    <location>
        <begin position="358"/>
        <end position="378"/>
    </location>
</feature>
<comment type="subcellular location">
    <subcellularLocation>
        <location evidence="1">Cell membrane</location>
        <topology evidence="1">Multi-pass membrane protein</topology>
    </subcellularLocation>
</comment>
<organism evidence="9 10">
    <name type="scientific">Microtetraspora glauca</name>
    <dbReference type="NCBI Taxonomy" id="1996"/>
    <lineage>
        <taxon>Bacteria</taxon>
        <taxon>Bacillati</taxon>
        <taxon>Actinomycetota</taxon>
        <taxon>Actinomycetes</taxon>
        <taxon>Streptosporangiales</taxon>
        <taxon>Streptosporangiaceae</taxon>
        <taxon>Microtetraspora</taxon>
    </lineage>
</organism>
<dbReference type="SUPFAM" id="SSF103473">
    <property type="entry name" value="MFS general substrate transporter"/>
    <property type="match status" value="1"/>
</dbReference>
<keyword evidence="5 7" id="KW-1133">Transmembrane helix</keyword>
<keyword evidence="2" id="KW-0813">Transport</keyword>
<dbReference type="InterPro" id="IPR010290">
    <property type="entry name" value="TM_effector"/>
</dbReference>
<evidence type="ECO:0000313" key="9">
    <source>
        <dbReference type="EMBL" id="MEV0972309.1"/>
    </source>
</evidence>
<evidence type="ECO:0000256" key="5">
    <source>
        <dbReference type="ARBA" id="ARBA00022989"/>
    </source>
</evidence>